<protein>
    <submittedName>
        <fullName evidence="1">Uncharacterized protein</fullName>
    </submittedName>
</protein>
<organism evidence="1 2">
    <name type="scientific">Araneus ventricosus</name>
    <name type="common">Orbweaver spider</name>
    <name type="synonym">Epeira ventricosa</name>
    <dbReference type="NCBI Taxonomy" id="182803"/>
    <lineage>
        <taxon>Eukaryota</taxon>
        <taxon>Metazoa</taxon>
        <taxon>Ecdysozoa</taxon>
        <taxon>Arthropoda</taxon>
        <taxon>Chelicerata</taxon>
        <taxon>Arachnida</taxon>
        <taxon>Araneae</taxon>
        <taxon>Araneomorphae</taxon>
        <taxon>Entelegynae</taxon>
        <taxon>Araneoidea</taxon>
        <taxon>Araneidae</taxon>
        <taxon>Araneus</taxon>
    </lineage>
</organism>
<gene>
    <name evidence="1" type="ORF">AVEN_177976_1</name>
</gene>
<keyword evidence="2" id="KW-1185">Reference proteome</keyword>
<evidence type="ECO:0000313" key="2">
    <source>
        <dbReference type="Proteomes" id="UP000499080"/>
    </source>
</evidence>
<reference evidence="1 2" key="1">
    <citation type="journal article" date="2019" name="Sci. Rep.">
        <title>Orb-weaving spider Araneus ventricosus genome elucidates the spidroin gene catalogue.</title>
        <authorList>
            <person name="Kono N."/>
            <person name="Nakamura H."/>
            <person name="Ohtoshi R."/>
            <person name="Moran D.A.P."/>
            <person name="Shinohara A."/>
            <person name="Yoshida Y."/>
            <person name="Fujiwara M."/>
            <person name="Mori M."/>
            <person name="Tomita M."/>
            <person name="Arakawa K."/>
        </authorList>
    </citation>
    <scope>NUCLEOTIDE SEQUENCE [LARGE SCALE GENOMIC DNA]</scope>
</reference>
<name>A0A4Y2EHZ8_ARAVE</name>
<dbReference type="EMBL" id="BGPR01000619">
    <property type="protein sequence ID" value="GBM28760.1"/>
    <property type="molecule type" value="Genomic_DNA"/>
</dbReference>
<dbReference type="Proteomes" id="UP000499080">
    <property type="component" value="Unassembled WGS sequence"/>
</dbReference>
<dbReference type="AlphaFoldDB" id="A0A4Y2EHZ8"/>
<dbReference type="OrthoDB" id="5983986at2759"/>
<sequence length="125" mass="14417">MLNIRLQEDKTAKVQLLCIPNILSPLKRMTLPLLELMACLIGARLLHYLCFNTPLNRNAETLSIDFSVALNWIRGDPNRWQPRNRNTSIYDTIIVTTLSRISEPSGSYFKRHFATRTLILGYLVE</sequence>
<comment type="caution">
    <text evidence="1">The sequence shown here is derived from an EMBL/GenBank/DDBJ whole genome shotgun (WGS) entry which is preliminary data.</text>
</comment>
<evidence type="ECO:0000313" key="1">
    <source>
        <dbReference type="EMBL" id="GBM28760.1"/>
    </source>
</evidence>
<dbReference type="Pfam" id="PF05380">
    <property type="entry name" value="Peptidase_A17"/>
    <property type="match status" value="1"/>
</dbReference>
<dbReference type="InterPro" id="IPR008042">
    <property type="entry name" value="Retrotrans_Pao"/>
</dbReference>
<proteinExistence type="predicted"/>
<accession>A0A4Y2EHZ8</accession>